<keyword evidence="3" id="KW-1185">Reference proteome</keyword>
<evidence type="ECO:0000259" key="1">
    <source>
        <dbReference type="SMART" id="SM00507"/>
    </source>
</evidence>
<dbReference type="EMBL" id="NWBU01000016">
    <property type="protein sequence ID" value="PTQ08158.1"/>
    <property type="molecule type" value="Genomic_DNA"/>
</dbReference>
<dbReference type="InterPro" id="IPR003615">
    <property type="entry name" value="HNH_nuc"/>
</dbReference>
<comment type="caution">
    <text evidence="2">The sequence shown here is derived from an EMBL/GenBank/DDBJ whole genome shotgun (WGS) entry which is preliminary data.</text>
</comment>
<sequence length="292" mass="32512">MKGATLALDAYATPRSSLSKEPYDSARPHIPADIRRLVLVEAGHGCALRVCGETTYVELHHIDENRENNDPANLIALCDMHHKMAHDGKIDRKSLRLYKERLSASRESEIVERLTRLEAQSRAAKSDLPVPETSAEQPTDASIRKIAAPRWQVQAFALGQVAITRYEKEVGVYCERHVELVAGEKRLVLDGLKQFQGDQADIVIDFVYVRKAYLDAPAYAKWVQEKLEVYELMTGWRATGVLLAVVGKDTMLEETALPEIRSSVRDAEGVTLQAYSCGQLGFHPGPISASLF</sequence>
<proteinExistence type="predicted"/>
<gene>
    <name evidence="2" type="ORF">CLG96_15725</name>
</gene>
<dbReference type="AlphaFoldDB" id="A0A2T5FUF9"/>
<evidence type="ECO:0000313" key="3">
    <source>
        <dbReference type="Proteomes" id="UP000244162"/>
    </source>
</evidence>
<dbReference type="SMART" id="SM00507">
    <property type="entry name" value="HNHc"/>
    <property type="match status" value="1"/>
</dbReference>
<organism evidence="2 3">
    <name type="scientific">Sphingomonas oleivorans</name>
    <dbReference type="NCBI Taxonomy" id="1735121"/>
    <lineage>
        <taxon>Bacteria</taxon>
        <taxon>Pseudomonadati</taxon>
        <taxon>Pseudomonadota</taxon>
        <taxon>Alphaproteobacteria</taxon>
        <taxon>Sphingomonadales</taxon>
        <taxon>Sphingomonadaceae</taxon>
        <taxon>Sphingomonas</taxon>
    </lineage>
</organism>
<dbReference type="Proteomes" id="UP000244162">
    <property type="component" value="Unassembled WGS sequence"/>
</dbReference>
<name>A0A2T5FUF9_9SPHN</name>
<protein>
    <recommendedName>
        <fullName evidence="1">HNH nuclease domain-containing protein</fullName>
    </recommendedName>
</protein>
<accession>A0A2T5FUF9</accession>
<dbReference type="CDD" id="cd00085">
    <property type="entry name" value="HNHc"/>
    <property type="match status" value="1"/>
</dbReference>
<feature type="domain" description="HNH nuclease" evidence="1">
    <location>
        <begin position="33"/>
        <end position="83"/>
    </location>
</feature>
<reference evidence="2 3" key="1">
    <citation type="submission" date="2017-09" db="EMBL/GenBank/DDBJ databases">
        <title>Sphingomonas panjinensis sp.nov., isolated from oil-contaminated soil.</title>
        <authorList>
            <person name="Wang L."/>
            <person name="Chen L."/>
        </authorList>
    </citation>
    <scope>NUCLEOTIDE SEQUENCE [LARGE SCALE GENOMIC DNA]</scope>
    <source>
        <strain evidence="2 3">FW-11</strain>
    </source>
</reference>
<evidence type="ECO:0000313" key="2">
    <source>
        <dbReference type="EMBL" id="PTQ08158.1"/>
    </source>
</evidence>